<evidence type="ECO:0000259" key="6">
    <source>
        <dbReference type="Pfam" id="PF08281"/>
    </source>
</evidence>
<dbReference type="SUPFAM" id="SSF88946">
    <property type="entry name" value="Sigma2 domain of RNA polymerase sigma factors"/>
    <property type="match status" value="1"/>
</dbReference>
<keyword evidence="4" id="KW-0804">Transcription</keyword>
<dbReference type="InterPro" id="IPR014331">
    <property type="entry name" value="RNA_pol_sigma70_ECF_RHOBA"/>
</dbReference>
<gene>
    <name evidence="7" type="ORF">UFOPK3772_03657</name>
</gene>
<dbReference type="InterPro" id="IPR013324">
    <property type="entry name" value="RNA_pol_sigma_r3/r4-like"/>
</dbReference>
<evidence type="ECO:0000256" key="2">
    <source>
        <dbReference type="ARBA" id="ARBA00023015"/>
    </source>
</evidence>
<accession>A0A6J7M3I9</accession>
<dbReference type="PANTHER" id="PTHR43133:SF51">
    <property type="entry name" value="RNA POLYMERASE SIGMA FACTOR"/>
    <property type="match status" value="1"/>
</dbReference>
<keyword evidence="2" id="KW-0805">Transcription regulation</keyword>
<protein>
    <submittedName>
        <fullName evidence="7">Unannotated protein</fullName>
    </submittedName>
</protein>
<dbReference type="NCBIfam" id="TIGR02989">
    <property type="entry name" value="Sig-70_gvs1"/>
    <property type="match status" value="1"/>
</dbReference>
<dbReference type="Pfam" id="PF08281">
    <property type="entry name" value="Sigma70_r4_2"/>
    <property type="match status" value="1"/>
</dbReference>
<dbReference type="InterPro" id="IPR014284">
    <property type="entry name" value="RNA_pol_sigma-70_dom"/>
</dbReference>
<sequence>MDDRLRQVTRGWTLAQPAVAAFLTSVVRDFRERDDLLQDVAVAVLESFESYDESRPFVPWTIGIARHRVGTWLRSRRRARVCFDSAAVEQLAAAFAAIPADDYRRLDRLSECLGLLEGKARQLCELRYRDDLKPAAIAPLVGMTANTVAKALQRVRDRLRECIEREPGLA</sequence>
<dbReference type="AlphaFoldDB" id="A0A6J7M3I9"/>
<dbReference type="InterPro" id="IPR013249">
    <property type="entry name" value="RNA_pol_sigma70_r4_t2"/>
</dbReference>
<dbReference type="NCBIfam" id="TIGR02937">
    <property type="entry name" value="sigma70-ECF"/>
    <property type="match status" value="1"/>
</dbReference>
<comment type="similarity">
    <text evidence="1">Belongs to the sigma-70 factor family. ECF subfamily.</text>
</comment>
<evidence type="ECO:0000256" key="3">
    <source>
        <dbReference type="ARBA" id="ARBA00023082"/>
    </source>
</evidence>
<organism evidence="7">
    <name type="scientific">freshwater metagenome</name>
    <dbReference type="NCBI Taxonomy" id="449393"/>
    <lineage>
        <taxon>unclassified sequences</taxon>
        <taxon>metagenomes</taxon>
        <taxon>ecological metagenomes</taxon>
    </lineage>
</organism>
<evidence type="ECO:0000259" key="5">
    <source>
        <dbReference type="Pfam" id="PF04542"/>
    </source>
</evidence>
<feature type="domain" description="RNA polymerase sigma factor 70 region 4 type 2" evidence="6">
    <location>
        <begin position="107"/>
        <end position="159"/>
    </location>
</feature>
<keyword evidence="3" id="KW-0731">Sigma factor</keyword>
<evidence type="ECO:0000256" key="1">
    <source>
        <dbReference type="ARBA" id="ARBA00010641"/>
    </source>
</evidence>
<dbReference type="GO" id="GO:0003677">
    <property type="term" value="F:DNA binding"/>
    <property type="evidence" value="ECO:0007669"/>
    <property type="project" value="InterPro"/>
</dbReference>
<dbReference type="PANTHER" id="PTHR43133">
    <property type="entry name" value="RNA POLYMERASE ECF-TYPE SIGMA FACTO"/>
    <property type="match status" value="1"/>
</dbReference>
<dbReference type="Gene3D" id="1.10.1740.10">
    <property type="match status" value="1"/>
</dbReference>
<dbReference type="InterPro" id="IPR013325">
    <property type="entry name" value="RNA_pol_sigma_r2"/>
</dbReference>
<dbReference type="GO" id="GO:0006352">
    <property type="term" value="P:DNA-templated transcription initiation"/>
    <property type="evidence" value="ECO:0007669"/>
    <property type="project" value="InterPro"/>
</dbReference>
<reference evidence="7" key="1">
    <citation type="submission" date="2020-05" db="EMBL/GenBank/DDBJ databases">
        <authorList>
            <person name="Chiriac C."/>
            <person name="Salcher M."/>
            <person name="Ghai R."/>
            <person name="Kavagutti S V."/>
        </authorList>
    </citation>
    <scope>NUCLEOTIDE SEQUENCE</scope>
</reference>
<dbReference type="InterPro" id="IPR036388">
    <property type="entry name" value="WH-like_DNA-bd_sf"/>
</dbReference>
<dbReference type="EMBL" id="CAFBNE010000256">
    <property type="protein sequence ID" value="CAB4975281.1"/>
    <property type="molecule type" value="Genomic_DNA"/>
</dbReference>
<proteinExistence type="inferred from homology"/>
<dbReference type="InterPro" id="IPR007627">
    <property type="entry name" value="RNA_pol_sigma70_r2"/>
</dbReference>
<evidence type="ECO:0000256" key="4">
    <source>
        <dbReference type="ARBA" id="ARBA00023163"/>
    </source>
</evidence>
<evidence type="ECO:0000313" key="7">
    <source>
        <dbReference type="EMBL" id="CAB4975281.1"/>
    </source>
</evidence>
<feature type="domain" description="RNA polymerase sigma-70 region 2" evidence="5">
    <location>
        <begin position="16"/>
        <end position="78"/>
    </location>
</feature>
<dbReference type="Pfam" id="PF04542">
    <property type="entry name" value="Sigma70_r2"/>
    <property type="match status" value="1"/>
</dbReference>
<dbReference type="Gene3D" id="1.10.10.10">
    <property type="entry name" value="Winged helix-like DNA-binding domain superfamily/Winged helix DNA-binding domain"/>
    <property type="match status" value="1"/>
</dbReference>
<dbReference type="GO" id="GO:0016987">
    <property type="term" value="F:sigma factor activity"/>
    <property type="evidence" value="ECO:0007669"/>
    <property type="project" value="UniProtKB-KW"/>
</dbReference>
<name>A0A6J7M3I9_9ZZZZ</name>
<dbReference type="SUPFAM" id="SSF88659">
    <property type="entry name" value="Sigma3 and sigma4 domains of RNA polymerase sigma factors"/>
    <property type="match status" value="1"/>
</dbReference>
<dbReference type="InterPro" id="IPR039425">
    <property type="entry name" value="RNA_pol_sigma-70-like"/>
</dbReference>